<dbReference type="Pfam" id="PF00563">
    <property type="entry name" value="EAL"/>
    <property type="match status" value="1"/>
</dbReference>
<dbReference type="NCBIfam" id="TIGR00229">
    <property type="entry name" value="sensory_box"/>
    <property type="match status" value="2"/>
</dbReference>
<comment type="caution">
    <text evidence="5">The sequence shown here is derived from an EMBL/GenBank/DDBJ whole genome shotgun (WGS) entry which is preliminary data.</text>
</comment>
<reference evidence="5 6" key="2">
    <citation type="submission" date="2018-09" db="EMBL/GenBank/DDBJ databases">
        <title>Genome of Sphaerochaeta halotolerans strain 4-11.</title>
        <authorList>
            <person name="Nazina T.N."/>
            <person name="Sokolova D.S."/>
        </authorList>
    </citation>
    <scope>NUCLEOTIDE SEQUENCE [LARGE SCALE GENOMIC DNA]</scope>
    <source>
        <strain evidence="5 6">4-11</strain>
    </source>
</reference>
<dbReference type="Pfam" id="PF08447">
    <property type="entry name" value="PAS_3"/>
    <property type="match status" value="2"/>
</dbReference>
<proteinExistence type="predicted"/>
<dbReference type="InterPro" id="IPR052155">
    <property type="entry name" value="Biofilm_reg_signaling"/>
</dbReference>
<reference evidence="6" key="1">
    <citation type="submission" date="2018-08" db="EMBL/GenBank/DDBJ databases">
        <authorList>
            <person name="Grouzdev D.S."/>
            <person name="Krutkina M.S."/>
        </authorList>
    </citation>
    <scope>NUCLEOTIDE SEQUENCE [LARGE SCALE GENOMIC DNA]</scope>
    <source>
        <strain evidence="6">4-11</strain>
    </source>
</reference>
<evidence type="ECO:0000259" key="4">
    <source>
        <dbReference type="PROSITE" id="PS50883"/>
    </source>
</evidence>
<dbReference type="InterPro" id="IPR000014">
    <property type="entry name" value="PAS"/>
</dbReference>
<dbReference type="InterPro" id="IPR000160">
    <property type="entry name" value="GGDEF_dom"/>
</dbReference>
<dbReference type="CDD" id="cd00130">
    <property type="entry name" value="PAS"/>
    <property type="match status" value="2"/>
</dbReference>
<dbReference type="InterPro" id="IPR013655">
    <property type="entry name" value="PAS_fold_3"/>
</dbReference>
<evidence type="ECO:0000313" key="5">
    <source>
        <dbReference type="EMBL" id="RFU95588.1"/>
    </source>
</evidence>
<dbReference type="Proteomes" id="UP000264002">
    <property type="component" value="Unassembled WGS sequence"/>
</dbReference>
<dbReference type="RefSeq" id="WP_117329536.1">
    <property type="nucleotide sequence ID" value="NZ_QUWK01000003.1"/>
</dbReference>
<dbReference type="PANTHER" id="PTHR44757">
    <property type="entry name" value="DIGUANYLATE CYCLASE DGCP"/>
    <property type="match status" value="1"/>
</dbReference>
<dbReference type="InterPro" id="IPR001633">
    <property type="entry name" value="EAL_dom"/>
</dbReference>
<evidence type="ECO:0000259" key="3">
    <source>
        <dbReference type="PROSITE" id="PS50113"/>
    </source>
</evidence>
<dbReference type="PROSITE" id="PS50883">
    <property type="entry name" value="EAL"/>
    <property type="match status" value="1"/>
</dbReference>
<organism evidence="5 6">
    <name type="scientific">Sphaerochaeta halotolerans</name>
    <dbReference type="NCBI Taxonomy" id="2293840"/>
    <lineage>
        <taxon>Bacteria</taxon>
        <taxon>Pseudomonadati</taxon>
        <taxon>Spirochaetota</taxon>
        <taxon>Spirochaetia</taxon>
        <taxon>Spirochaetales</taxon>
        <taxon>Sphaerochaetaceae</taxon>
        <taxon>Sphaerochaeta</taxon>
    </lineage>
</organism>
<dbReference type="PROSITE" id="PS50110">
    <property type="entry name" value="RESPONSE_REGULATORY"/>
    <property type="match status" value="1"/>
</dbReference>
<sequence length="836" mass="96210">MLAQLLAVQLNQKDLSVVRNVAGNMQVLTAGNSSEALHLMEMHASIDMVLIDIERSYLQSLQLLHTLVYRYQQEPLRIIVLGEKQLLQQKKRVFDLDLITVLNKPIQEKQLRGLLELEVVKQDSYSEQQNVLEKAHLFNAIFYQAPIGISISYRVDLGVEPGKERFVGNPMYEKITGRSMEEILRIGWTAITHPDDLPRELEYFKRLKRGELESYTLEKRFIRPDGSIVWVEMTVAPLQARDSRLFAHISLFQDITKRKEAERLLAESERSKSALLSHLPGMAYRCLYDTHWTMLFVSAGCESLTGYTPDQLIHNRDISYNDIIVISYRQKIFSEWSWAVQENKPFVLEYEILTAQGTRKWVWEMGQAVYTDGGDVEALEGIILDITNRKQMEQNLAFRDAHDLWTGLYNRRYLEQLLLQDIKAKKSTKRALVSINLGALNAKSMAYGYQYSQDIMKKVAEGLLILCNKLVVLSITHEYQLVFYLRSYHERQNLLMLCKKIESTLEHLLVLERIPYGLGVLEINDSNQDAIDQLLRNLLVASQRSVALYDGEAKLCFFDESMETEILWEAKLTEILASIVSGRNQESLFLQYQPIVDMRTRRICGFEALARLKCKDMEMIPPLQFIPIAEKTKLIIPLGNLIIRQAFQFLKQLEDQHVMDCTVSINISALQVIKEGFAEHVIRLMHSMDVNPSCICLELTESIFASNFQEINRVLKTLRSKGVKISVDDFGSGYSSLSRERELYVDELKIDKSFIDKLLFLSDDQAITGDIISMAHKLGHNVVAEGIEHQRQFDYLKRNNCDKAQGFLFSKPLDATDAIALVARNDAHRLFENLFE</sequence>
<dbReference type="AlphaFoldDB" id="A0A372MJN2"/>
<dbReference type="SMART" id="SM00052">
    <property type="entry name" value="EAL"/>
    <property type="match status" value="1"/>
</dbReference>
<dbReference type="SMART" id="SM00091">
    <property type="entry name" value="PAS"/>
    <property type="match status" value="2"/>
</dbReference>
<dbReference type="SMART" id="SM00086">
    <property type="entry name" value="PAC"/>
    <property type="match status" value="2"/>
</dbReference>
<dbReference type="PROSITE" id="PS50113">
    <property type="entry name" value="PAC"/>
    <property type="match status" value="2"/>
</dbReference>
<protein>
    <submittedName>
        <fullName evidence="5">EAL domain-containing protein</fullName>
    </submittedName>
</protein>
<gene>
    <name evidence="5" type="ORF">DYP60_03690</name>
</gene>
<dbReference type="Gene3D" id="3.40.50.2300">
    <property type="match status" value="1"/>
</dbReference>
<dbReference type="InterPro" id="IPR001789">
    <property type="entry name" value="Sig_transdc_resp-reg_receiver"/>
</dbReference>
<dbReference type="InterPro" id="IPR043128">
    <property type="entry name" value="Rev_trsase/Diguanyl_cyclase"/>
</dbReference>
<dbReference type="SUPFAM" id="SSF52172">
    <property type="entry name" value="CheY-like"/>
    <property type="match status" value="1"/>
</dbReference>
<evidence type="ECO:0000256" key="1">
    <source>
        <dbReference type="PROSITE-ProRule" id="PRU00169"/>
    </source>
</evidence>
<dbReference type="Gene3D" id="3.20.20.450">
    <property type="entry name" value="EAL domain"/>
    <property type="match status" value="1"/>
</dbReference>
<dbReference type="SMART" id="SM00267">
    <property type="entry name" value="GGDEF"/>
    <property type="match status" value="1"/>
</dbReference>
<dbReference type="InterPro" id="IPR035965">
    <property type="entry name" value="PAS-like_dom_sf"/>
</dbReference>
<feature type="domain" description="Response regulatory" evidence="2">
    <location>
        <begin position="1"/>
        <end position="119"/>
    </location>
</feature>
<keyword evidence="6" id="KW-1185">Reference proteome</keyword>
<dbReference type="CDD" id="cd01948">
    <property type="entry name" value="EAL"/>
    <property type="match status" value="1"/>
</dbReference>
<dbReference type="Gene3D" id="3.30.70.270">
    <property type="match status" value="1"/>
</dbReference>
<feature type="domain" description="EAL" evidence="4">
    <location>
        <begin position="569"/>
        <end position="826"/>
    </location>
</feature>
<name>A0A372MJN2_9SPIR</name>
<dbReference type="InterPro" id="IPR011006">
    <property type="entry name" value="CheY-like_superfamily"/>
</dbReference>
<feature type="domain" description="PAC" evidence="3">
    <location>
        <begin position="215"/>
        <end position="267"/>
    </location>
</feature>
<evidence type="ECO:0000313" key="6">
    <source>
        <dbReference type="Proteomes" id="UP000264002"/>
    </source>
</evidence>
<dbReference type="InterPro" id="IPR001610">
    <property type="entry name" value="PAC"/>
</dbReference>
<dbReference type="GO" id="GO:0000160">
    <property type="term" value="P:phosphorelay signal transduction system"/>
    <property type="evidence" value="ECO:0007669"/>
    <property type="project" value="InterPro"/>
</dbReference>
<keyword evidence="1" id="KW-0597">Phosphoprotein</keyword>
<feature type="modified residue" description="4-aspartylphosphate" evidence="1">
    <location>
        <position position="52"/>
    </location>
</feature>
<dbReference type="PANTHER" id="PTHR44757:SF2">
    <property type="entry name" value="BIOFILM ARCHITECTURE MAINTENANCE PROTEIN MBAA"/>
    <property type="match status" value="1"/>
</dbReference>
<evidence type="ECO:0000259" key="2">
    <source>
        <dbReference type="PROSITE" id="PS50110"/>
    </source>
</evidence>
<dbReference type="SUPFAM" id="SSF141868">
    <property type="entry name" value="EAL domain-like"/>
    <property type="match status" value="1"/>
</dbReference>
<feature type="domain" description="PAC" evidence="3">
    <location>
        <begin position="346"/>
        <end position="398"/>
    </location>
</feature>
<dbReference type="InterPro" id="IPR000700">
    <property type="entry name" value="PAS-assoc_C"/>
</dbReference>
<dbReference type="Gene3D" id="3.30.450.20">
    <property type="entry name" value="PAS domain"/>
    <property type="match status" value="2"/>
</dbReference>
<dbReference type="SUPFAM" id="SSF55785">
    <property type="entry name" value="PYP-like sensor domain (PAS domain)"/>
    <property type="match status" value="2"/>
</dbReference>
<dbReference type="EMBL" id="QUWK01000003">
    <property type="protein sequence ID" value="RFU95588.1"/>
    <property type="molecule type" value="Genomic_DNA"/>
</dbReference>
<dbReference type="InterPro" id="IPR035919">
    <property type="entry name" value="EAL_sf"/>
</dbReference>
<accession>A0A372MJN2</accession>